<comment type="catalytic activity">
    <reaction evidence="7">
        <text>L-threonyl-[protein] + ATP = O-phospho-L-threonyl-[protein] + ADP + H(+)</text>
        <dbReference type="Rhea" id="RHEA:46608"/>
        <dbReference type="Rhea" id="RHEA-COMP:11060"/>
        <dbReference type="Rhea" id="RHEA-COMP:11605"/>
        <dbReference type="ChEBI" id="CHEBI:15378"/>
        <dbReference type="ChEBI" id="CHEBI:30013"/>
        <dbReference type="ChEBI" id="CHEBI:30616"/>
        <dbReference type="ChEBI" id="CHEBI:61977"/>
        <dbReference type="ChEBI" id="CHEBI:456216"/>
        <dbReference type="EC" id="2.7.11.1"/>
    </reaction>
</comment>
<dbReference type="PROSITE" id="PS00108">
    <property type="entry name" value="PROTEIN_KINASE_ST"/>
    <property type="match status" value="1"/>
</dbReference>
<proteinExistence type="predicted"/>
<keyword evidence="5" id="KW-0418">Kinase</keyword>
<dbReference type="RefSeq" id="XP_020117003.1">
    <property type="nucleotide sequence ID" value="XM_020262941.1"/>
</dbReference>
<evidence type="ECO:0000259" key="10">
    <source>
        <dbReference type="PROSITE" id="PS50011"/>
    </source>
</evidence>
<gene>
    <name evidence="11" type="ORF">UA08_08026</name>
</gene>
<feature type="region of interest" description="Disordered" evidence="9">
    <location>
        <begin position="269"/>
        <end position="302"/>
    </location>
</feature>
<evidence type="ECO:0000256" key="4">
    <source>
        <dbReference type="ARBA" id="ARBA00022741"/>
    </source>
</evidence>
<dbReference type="Proteomes" id="UP000214365">
    <property type="component" value="Unassembled WGS sequence"/>
</dbReference>
<dbReference type="SMART" id="SM00220">
    <property type="entry name" value="S_TKc"/>
    <property type="match status" value="1"/>
</dbReference>
<dbReference type="PANTHER" id="PTHR43671">
    <property type="entry name" value="SERINE/THREONINE-PROTEIN KINASE NEK"/>
    <property type="match status" value="1"/>
</dbReference>
<dbReference type="GeneID" id="31007782"/>
<evidence type="ECO:0000256" key="5">
    <source>
        <dbReference type="ARBA" id="ARBA00022777"/>
    </source>
</evidence>
<dbReference type="PROSITE" id="PS50011">
    <property type="entry name" value="PROTEIN_KINASE_DOM"/>
    <property type="match status" value="1"/>
</dbReference>
<evidence type="ECO:0000256" key="3">
    <source>
        <dbReference type="ARBA" id="ARBA00022679"/>
    </source>
</evidence>
<evidence type="ECO:0000256" key="7">
    <source>
        <dbReference type="ARBA" id="ARBA00047899"/>
    </source>
</evidence>
<dbReference type="GO" id="GO:0004674">
    <property type="term" value="F:protein serine/threonine kinase activity"/>
    <property type="evidence" value="ECO:0007669"/>
    <property type="project" value="UniProtKB-KW"/>
</dbReference>
<dbReference type="OrthoDB" id="626167at2759"/>
<dbReference type="PANTHER" id="PTHR43671:SF98">
    <property type="entry name" value="SERINE_THREONINE-PROTEIN KINASE NEK11"/>
    <property type="match status" value="1"/>
</dbReference>
<dbReference type="InterPro" id="IPR011009">
    <property type="entry name" value="Kinase-like_dom_sf"/>
</dbReference>
<evidence type="ECO:0000256" key="9">
    <source>
        <dbReference type="SAM" id="MobiDB-lite"/>
    </source>
</evidence>
<keyword evidence="12" id="KW-1185">Reference proteome</keyword>
<dbReference type="SUPFAM" id="SSF56112">
    <property type="entry name" value="Protein kinase-like (PK-like)"/>
    <property type="match status" value="1"/>
</dbReference>
<feature type="domain" description="Protein kinase" evidence="10">
    <location>
        <begin position="61"/>
        <end position="412"/>
    </location>
</feature>
<dbReference type="Pfam" id="PF00069">
    <property type="entry name" value="Pkinase"/>
    <property type="match status" value="1"/>
</dbReference>
<keyword evidence="6" id="KW-0067">ATP-binding</keyword>
<evidence type="ECO:0000256" key="8">
    <source>
        <dbReference type="ARBA" id="ARBA00048679"/>
    </source>
</evidence>
<dbReference type="InterPro" id="IPR008271">
    <property type="entry name" value="Ser/Thr_kinase_AS"/>
</dbReference>
<evidence type="ECO:0000256" key="2">
    <source>
        <dbReference type="ARBA" id="ARBA00022527"/>
    </source>
</evidence>
<protein>
    <recommendedName>
        <fullName evidence="1">non-specific serine/threonine protein kinase</fullName>
        <ecNumber evidence="1">2.7.11.1</ecNumber>
    </recommendedName>
</protein>
<dbReference type="InterPro" id="IPR000719">
    <property type="entry name" value="Prot_kinase_dom"/>
</dbReference>
<dbReference type="STRING" id="1441469.A0A225A8D6"/>
<feature type="compositionally biased region" description="Low complexity" evidence="9">
    <location>
        <begin position="269"/>
        <end position="283"/>
    </location>
</feature>
<reference evidence="11 12" key="1">
    <citation type="submission" date="2015-06" db="EMBL/GenBank/DDBJ databases">
        <title>Talaromyces atroroseus IBT 11181 draft genome.</title>
        <authorList>
            <person name="Rasmussen K.B."/>
            <person name="Rasmussen S."/>
            <person name="Petersen B."/>
            <person name="Sicheritz-Ponten T."/>
            <person name="Mortensen U.H."/>
            <person name="Thrane U."/>
        </authorList>
    </citation>
    <scope>NUCLEOTIDE SEQUENCE [LARGE SCALE GENOMIC DNA]</scope>
    <source>
        <strain evidence="11 12">IBT 11181</strain>
    </source>
</reference>
<organism evidence="11 12">
    <name type="scientific">Talaromyces atroroseus</name>
    <dbReference type="NCBI Taxonomy" id="1441469"/>
    <lineage>
        <taxon>Eukaryota</taxon>
        <taxon>Fungi</taxon>
        <taxon>Dikarya</taxon>
        <taxon>Ascomycota</taxon>
        <taxon>Pezizomycotina</taxon>
        <taxon>Eurotiomycetes</taxon>
        <taxon>Eurotiomycetidae</taxon>
        <taxon>Eurotiales</taxon>
        <taxon>Trichocomaceae</taxon>
        <taxon>Talaromyces</taxon>
        <taxon>Talaromyces sect. Trachyspermi</taxon>
    </lineage>
</organism>
<name>A0A225A8D6_TALAT</name>
<keyword evidence="2" id="KW-0723">Serine/threonine-protein kinase</keyword>
<dbReference type="AlphaFoldDB" id="A0A225A8D6"/>
<accession>A0A225A8D6</accession>
<feature type="compositionally biased region" description="Polar residues" evidence="9">
    <location>
        <begin position="10"/>
        <end position="19"/>
    </location>
</feature>
<feature type="region of interest" description="Disordered" evidence="9">
    <location>
        <begin position="10"/>
        <end position="37"/>
    </location>
</feature>
<dbReference type="GO" id="GO:0005524">
    <property type="term" value="F:ATP binding"/>
    <property type="evidence" value="ECO:0007669"/>
    <property type="project" value="UniProtKB-KW"/>
</dbReference>
<comment type="caution">
    <text evidence="11">The sequence shown here is derived from an EMBL/GenBank/DDBJ whole genome shotgun (WGS) entry which is preliminary data.</text>
</comment>
<dbReference type="EC" id="2.7.11.1" evidence="1"/>
<keyword evidence="3" id="KW-0808">Transferase</keyword>
<dbReference type="Gene3D" id="1.10.510.10">
    <property type="entry name" value="Transferase(Phosphotransferase) domain 1"/>
    <property type="match status" value="1"/>
</dbReference>
<comment type="catalytic activity">
    <reaction evidence="8">
        <text>L-seryl-[protein] + ATP = O-phospho-L-seryl-[protein] + ADP + H(+)</text>
        <dbReference type="Rhea" id="RHEA:17989"/>
        <dbReference type="Rhea" id="RHEA-COMP:9863"/>
        <dbReference type="Rhea" id="RHEA-COMP:11604"/>
        <dbReference type="ChEBI" id="CHEBI:15378"/>
        <dbReference type="ChEBI" id="CHEBI:29999"/>
        <dbReference type="ChEBI" id="CHEBI:30616"/>
        <dbReference type="ChEBI" id="CHEBI:83421"/>
        <dbReference type="ChEBI" id="CHEBI:456216"/>
        <dbReference type="EC" id="2.7.11.1"/>
    </reaction>
</comment>
<dbReference type="EMBL" id="LFMY01000013">
    <property type="protein sequence ID" value="OKL56882.1"/>
    <property type="molecule type" value="Genomic_DNA"/>
</dbReference>
<evidence type="ECO:0000256" key="1">
    <source>
        <dbReference type="ARBA" id="ARBA00012513"/>
    </source>
</evidence>
<evidence type="ECO:0000313" key="12">
    <source>
        <dbReference type="Proteomes" id="UP000214365"/>
    </source>
</evidence>
<dbReference type="InterPro" id="IPR050660">
    <property type="entry name" value="NEK_Ser/Thr_kinase"/>
</dbReference>
<keyword evidence="4" id="KW-0547">Nucleotide-binding</keyword>
<sequence length="412" mass="44633">MAPLAVDTLQNDLVSNSPSLTPPETPISAGPGEHGESYTQKPIVEFMYDLEIERVNNGDASSASIEFGRGAWSAVYKATTSWTPQSKFNHSYSGSPIFTPPHSPVPSRRTVVAVKSPLPSLRRDAQPVLRSEAWILSLVTRARTDDEHQQQYVVPFHGYMPASHSLVMQAIPLLLSTHIEERAEIAKRHFSTKTMFEPVLSSAHWRDLAAQLINGLKWLHGTVGVVHGDIKPHNILLRRRECARSGCDAAEGFQYDALYADFSSAHRMSPSSSSSSSSPSSSSYDGEEGEEQEQGKSQVADAGASALTPPFAAPELMTVAAMKSATIPTTLASDIFALGLTLLAAATGDTLVYSHSGTSDIQRLAMSREGYRALDYVRSGPHASRVVRDGLVEKVVAPAIVKEPCERVLRVI</sequence>
<evidence type="ECO:0000313" key="11">
    <source>
        <dbReference type="EMBL" id="OKL56882.1"/>
    </source>
</evidence>
<evidence type="ECO:0000256" key="6">
    <source>
        <dbReference type="ARBA" id="ARBA00022840"/>
    </source>
</evidence>